<sequence length="387" mass="44919">MTGNYYEILGVPEDATLPEIKKAYARKIRQYSNETHPEEFQLIREAFEVLRDPEKRDAYDRNGQVDGNYETFMQEVWGTINQEQFHSALDQIHGMEHAYSEDADFQFAKAICYFGLQDYQQSKRVLYQLVLKEPNHETYRAYLGLSYLNIGDHYNAKKQYKELIRMNPNESNYYLNLSQVYLNLNQFDEAMRLLENRLDSNSDTLDDYNIMTQLAFIYSELGNDFKKKKIIGRIRLLPRNEEEREALMDIIMRDCEGAHPNSPIARDLILTVDKLNTDNYPEINRWVRTYLKRYPEQTNQNYARQETAATTANTSRNYQQNDYSDEKDIGGSGFAAVIIGIILSIIATPIVGIIAGFVYYFYGKRILQAIGCLIVIVIVGLIILSGL</sequence>
<dbReference type="GO" id="GO:0006260">
    <property type="term" value="P:DNA replication"/>
    <property type="evidence" value="ECO:0007669"/>
    <property type="project" value="UniProtKB-KW"/>
</dbReference>
<dbReference type="STRING" id="930117.SAMN05216225_101810"/>
<proteinExistence type="predicted"/>
<dbReference type="PROSITE" id="PS00636">
    <property type="entry name" value="DNAJ_1"/>
    <property type="match status" value="1"/>
</dbReference>
<dbReference type="PROSITE" id="PS50005">
    <property type="entry name" value="TPR"/>
    <property type="match status" value="2"/>
</dbReference>
<dbReference type="InterPro" id="IPR001623">
    <property type="entry name" value="DnaJ_domain"/>
</dbReference>
<keyword evidence="5" id="KW-0472">Membrane</keyword>
<dbReference type="InterPro" id="IPR019734">
    <property type="entry name" value="TPR_rpt"/>
</dbReference>
<evidence type="ECO:0000256" key="3">
    <source>
        <dbReference type="ARBA" id="ARBA00023186"/>
    </source>
</evidence>
<keyword evidence="3" id="KW-0143">Chaperone</keyword>
<dbReference type="Pfam" id="PF00226">
    <property type="entry name" value="DnaJ"/>
    <property type="match status" value="1"/>
</dbReference>
<dbReference type="Proteomes" id="UP000183988">
    <property type="component" value="Unassembled WGS sequence"/>
</dbReference>
<evidence type="ECO:0000256" key="5">
    <source>
        <dbReference type="SAM" id="Phobius"/>
    </source>
</evidence>
<keyword evidence="5" id="KW-0812">Transmembrane</keyword>
<evidence type="ECO:0000313" key="7">
    <source>
        <dbReference type="EMBL" id="SHG16116.1"/>
    </source>
</evidence>
<reference evidence="7 8" key="1">
    <citation type="submission" date="2016-11" db="EMBL/GenBank/DDBJ databases">
        <authorList>
            <person name="Jaros S."/>
            <person name="Januszkiewicz K."/>
            <person name="Wedrychowicz H."/>
        </authorList>
    </citation>
    <scope>NUCLEOTIDE SEQUENCE [LARGE SCALE GENOMIC DNA]</scope>
    <source>
        <strain evidence="7 8">IBRC-M 10683</strain>
    </source>
</reference>
<dbReference type="GO" id="GO:0005737">
    <property type="term" value="C:cytoplasm"/>
    <property type="evidence" value="ECO:0007669"/>
    <property type="project" value="TreeGrafter"/>
</dbReference>
<evidence type="ECO:0000313" key="8">
    <source>
        <dbReference type="Proteomes" id="UP000183988"/>
    </source>
</evidence>
<dbReference type="PANTHER" id="PTHR43096:SF52">
    <property type="entry name" value="DNAJ HOMOLOG 1, MITOCHONDRIAL-RELATED"/>
    <property type="match status" value="1"/>
</dbReference>
<dbReference type="SMART" id="SM00271">
    <property type="entry name" value="DnaJ"/>
    <property type="match status" value="1"/>
</dbReference>
<feature type="transmembrane region" description="Helical" evidence="5">
    <location>
        <begin position="366"/>
        <end position="384"/>
    </location>
</feature>
<dbReference type="InterPro" id="IPR036869">
    <property type="entry name" value="J_dom_sf"/>
</dbReference>
<organism evidence="7 8">
    <name type="scientific">Ornithinibacillus halophilus</name>
    <dbReference type="NCBI Taxonomy" id="930117"/>
    <lineage>
        <taxon>Bacteria</taxon>
        <taxon>Bacillati</taxon>
        <taxon>Bacillota</taxon>
        <taxon>Bacilli</taxon>
        <taxon>Bacillales</taxon>
        <taxon>Bacillaceae</taxon>
        <taxon>Ornithinibacillus</taxon>
    </lineage>
</organism>
<keyword evidence="2" id="KW-0346">Stress response</keyword>
<dbReference type="SUPFAM" id="SSF48452">
    <property type="entry name" value="TPR-like"/>
    <property type="match status" value="1"/>
</dbReference>
<keyword evidence="8" id="KW-1185">Reference proteome</keyword>
<dbReference type="InterPro" id="IPR018253">
    <property type="entry name" value="DnaJ_domain_CS"/>
</dbReference>
<dbReference type="AlphaFoldDB" id="A0A1M5HJI1"/>
<feature type="transmembrane region" description="Helical" evidence="5">
    <location>
        <begin position="334"/>
        <end position="360"/>
    </location>
</feature>
<dbReference type="OrthoDB" id="503753at2"/>
<dbReference type="Pfam" id="PF14559">
    <property type="entry name" value="TPR_19"/>
    <property type="match status" value="1"/>
</dbReference>
<keyword evidence="4" id="KW-0802">TPR repeat</keyword>
<evidence type="ECO:0000259" key="6">
    <source>
        <dbReference type="PROSITE" id="PS50076"/>
    </source>
</evidence>
<protein>
    <submittedName>
        <fullName evidence="7">Tetratricopeptide repeat-containing protein</fullName>
    </submittedName>
</protein>
<dbReference type="Pfam" id="PF13174">
    <property type="entry name" value="TPR_6"/>
    <property type="match status" value="1"/>
</dbReference>
<keyword evidence="5" id="KW-1133">Transmembrane helix</keyword>
<feature type="repeat" description="TPR" evidence="4">
    <location>
        <begin position="137"/>
        <end position="170"/>
    </location>
</feature>
<evidence type="ECO:0000256" key="2">
    <source>
        <dbReference type="ARBA" id="ARBA00023016"/>
    </source>
</evidence>
<dbReference type="Gene3D" id="1.10.287.110">
    <property type="entry name" value="DnaJ domain"/>
    <property type="match status" value="1"/>
</dbReference>
<dbReference type="EMBL" id="FQVW01000018">
    <property type="protein sequence ID" value="SHG16116.1"/>
    <property type="molecule type" value="Genomic_DNA"/>
</dbReference>
<dbReference type="GO" id="GO:0042026">
    <property type="term" value="P:protein refolding"/>
    <property type="evidence" value="ECO:0007669"/>
    <property type="project" value="TreeGrafter"/>
</dbReference>
<dbReference type="Gene3D" id="1.25.40.10">
    <property type="entry name" value="Tetratricopeptide repeat domain"/>
    <property type="match status" value="1"/>
</dbReference>
<evidence type="ECO:0000256" key="1">
    <source>
        <dbReference type="ARBA" id="ARBA00022705"/>
    </source>
</evidence>
<dbReference type="SMART" id="SM00028">
    <property type="entry name" value="TPR"/>
    <property type="match status" value="3"/>
</dbReference>
<dbReference type="CDD" id="cd06257">
    <property type="entry name" value="DnaJ"/>
    <property type="match status" value="1"/>
</dbReference>
<dbReference type="SUPFAM" id="SSF46565">
    <property type="entry name" value="Chaperone J-domain"/>
    <property type="match status" value="1"/>
</dbReference>
<dbReference type="PRINTS" id="PR00625">
    <property type="entry name" value="JDOMAIN"/>
</dbReference>
<dbReference type="GO" id="GO:0051082">
    <property type="term" value="F:unfolded protein binding"/>
    <property type="evidence" value="ECO:0007669"/>
    <property type="project" value="TreeGrafter"/>
</dbReference>
<keyword evidence="1" id="KW-0235">DNA replication</keyword>
<feature type="domain" description="J" evidence="6">
    <location>
        <begin position="4"/>
        <end position="63"/>
    </location>
</feature>
<dbReference type="PANTHER" id="PTHR43096">
    <property type="entry name" value="DNAJ HOMOLOG 1, MITOCHONDRIAL-RELATED"/>
    <property type="match status" value="1"/>
</dbReference>
<dbReference type="InterPro" id="IPR011990">
    <property type="entry name" value="TPR-like_helical_dom_sf"/>
</dbReference>
<feature type="repeat" description="TPR" evidence="4">
    <location>
        <begin position="171"/>
        <end position="204"/>
    </location>
</feature>
<evidence type="ECO:0000256" key="4">
    <source>
        <dbReference type="PROSITE-ProRule" id="PRU00339"/>
    </source>
</evidence>
<dbReference type="RefSeq" id="WP_072890171.1">
    <property type="nucleotide sequence ID" value="NZ_FQVW01000018.1"/>
</dbReference>
<gene>
    <name evidence="7" type="ORF">SAMN05216225_101810</name>
</gene>
<accession>A0A1M5HJI1</accession>
<name>A0A1M5HJI1_9BACI</name>
<dbReference type="PROSITE" id="PS50076">
    <property type="entry name" value="DNAJ_2"/>
    <property type="match status" value="1"/>
</dbReference>